<comment type="similarity">
    <text evidence="1 6">Belongs to the carbohydrate kinase PfkB family.</text>
</comment>
<organism evidence="8 9">
    <name type="scientific">Allofournierella massiliensis</name>
    <dbReference type="NCBI Taxonomy" id="1650663"/>
    <lineage>
        <taxon>Bacteria</taxon>
        <taxon>Bacillati</taxon>
        <taxon>Bacillota</taxon>
        <taxon>Clostridia</taxon>
        <taxon>Eubacteriales</taxon>
        <taxon>Oscillospiraceae</taxon>
        <taxon>Allofournierella</taxon>
    </lineage>
</organism>
<dbReference type="EMBL" id="JAUDCL010000012">
    <property type="protein sequence ID" value="MDM8201214.1"/>
    <property type="molecule type" value="Genomic_DNA"/>
</dbReference>
<dbReference type="Proteomes" id="UP001529380">
    <property type="component" value="Unassembled WGS sequence"/>
</dbReference>
<evidence type="ECO:0000256" key="5">
    <source>
        <dbReference type="ARBA" id="ARBA00022840"/>
    </source>
</evidence>
<proteinExistence type="inferred from homology"/>
<evidence type="ECO:0000256" key="6">
    <source>
        <dbReference type="RuleBase" id="RU003704"/>
    </source>
</evidence>
<dbReference type="InterPro" id="IPR002173">
    <property type="entry name" value="Carboh/pur_kinase_PfkB_CS"/>
</dbReference>
<name>A0ABT7UQQ2_9FIRM</name>
<sequence length="309" mass="32703">MTTIGEVLIDLTQTGVNDQNVPMLAANPGGAPANVAVAAARLGAQTAFCGKVGRDGFGSYLSQVLQENGVNVSGLHTSKTPTTMAVVTLSQEGERSFRFVRGADVELCPEEIDIRSLANTKVLHFGSVSLTAGAARSATIFAARQARQQGVLVSYDPNYRASLWESEEDAVEWMRNPLPLVDLIKLSEEELPLLTGTADPEAASQHLEDSGIKLVLITMGEKGAFYRWQGKTGVVPGVATSVADTNGAGDTFLGAALSRLTARGDRPLEKLTAEELEKVLAFANRAASITCSRSGAIPAMPTLDELEEE</sequence>
<gene>
    <name evidence="8" type="ORF">QUW08_07905</name>
</gene>
<dbReference type="InterPro" id="IPR029056">
    <property type="entry name" value="Ribokinase-like"/>
</dbReference>
<dbReference type="GO" id="GO:0016301">
    <property type="term" value="F:kinase activity"/>
    <property type="evidence" value="ECO:0007669"/>
    <property type="project" value="UniProtKB-KW"/>
</dbReference>
<dbReference type="Pfam" id="PF00294">
    <property type="entry name" value="PfkB"/>
    <property type="match status" value="1"/>
</dbReference>
<dbReference type="SUPFAM" id="SSF53613">
    <property type="entry name" value="Ribokinase-like"/>
    <property type="match status" value="1"/>
</dbReference>
<reference evidence="8 9" key="3">
    <citation type="submission" date="2023-06" db="EMBL/GenBank/DDBJ databases">
        <authorList>
            <person name="Zeman M."/>
            <person name="Kubasova T."/>
            <person name="Jahodarova E."/>
            <person name="Nykrynova M."/>
            <person name="Rychlik I."/>
        </authorList>
    </citation>
    <scope>NUCLEOTIDE SEQUENCE [LARGE SCALE GENOMIC DNA]</scope>
    <source>
        <strain evidence="8 9">ET340</strain>
    </source>
</reference>
<reference evidence="9" key="1">
    <citation type="submission" date="2023-06" db="EMBL/GenBank/DDBJ databases">
        <title>Identification and characterization of horizontal gene transfer across gut microbiota members of farm animals based on homology search.</title>
        <authorList>
            <person name="Zeman M."/>
            <person name="Kubasova T."/>
            <person name="Jahodarova E."/>
            <person name="Nykrynova M."/>
            <person name="Rychlik I."/>
        </authorList>
    </citation>
    <scope>NUCLEOTIDE SEQUENCE [LARGE SCALE GENOMIC DNA]</scope>
    <source>
        <strain evidence="9">ET340</strain>
    </source>
</reference>
<evidence type="ECO:0000256" key="1">
    <source>
        <dbReference type="ARBA" id="ARBA00010688"/>
    </source>
</evidence>
<evidence type="ECO:0000313" key="9">
    <source>
        <dbReference type="Proteomes" id="UP001529380"/>
    </source>
</evidence>
<keyword evidence="9" id="KW-1185">Reference proteome</keyword>
<comment type="caution">
    <text evidence="8">The sequence shown here is derived from an EMBL/GenBank/DDBJ whole genome shotgun (WGS) entry which is preliminary data.</text>
</comment>
<dbReference type="InterPro" id="IPR011611">
    <property type="entry name" value="PfkB_dom"/>
</dbReference>
<feature type="domain" description="Carbohydrate kinase PfkB" evidence="7">
    <location>
        <begin position="3"/>
        <end position="302"/>
    </location>
</feature>
<keyword evidence="2 6" id="KW-0808">Transferase</keyword>
<reference evidence="8 9" key="2">
    <citation type="submission" date="2023-06" db="EMBL/GenBank/DDBJ databases">
        <title>Identification and characterization of horizontal gene transfer across gut microbiota members of farm animals based on homology search.</title>
        <authorList>
            <person name="Schwarzerova J."/>
            <person name="Nykrynova M."/>
            <person name="Jureckova K."/>
            <person name="Cejkova D."/>
            <person name="Rychlik I."/>
        </authorList>
    </citation>
    <scope>NUCLEOTIDE SEQUENCE [LARGE SCALE GENOMIC DNA]</scope>
    <source>
        <strain evidence="8 9">ET340</strain>
    </source>
</reference>
<dbReference type="PROSITE" id="PS00584">
    <property type="entry name" value="PFKB_KINASES_2"/>
    <property type="match status" value="1"/>
</dbReference>
<evidence type="ECO:0000256" key="2">
    <source>
        <dbReference type="ARBA" id="ARBA00022679"/>
    </source>
</evidence>
<dbReference type="CDD" id="cd01167">
    <property type="entry name" value="bac_FRK"/>
    <property type="match status" value="1"/>
</dbReference>
<accession>A0ABT7UQQ2</accession>
<keyword evidence="3" id="KW-0547">Nucleotide-binding</keyword>
<dbReference type="PANTHER" id="PTHR43085:SF1">
    <property type="entry name" value="PSEUDOURIDINE KINASE-RELATED"/>
    <property type="match status" value="1"/>
</dbReference>
<keyword evidence="4 6" id="KW-0418">Kinase</keyword>
<evidence type="ECO:0000256" key="3">
    <source>
        <dbReference type="ARBA" id="ARBA00022741"/>
    </source>
</evidence>
<protein>
    <submittedName>
        <fullName evidence="8">Carbohydrate kinase</fullName>
        <ecNumber evidence="8">2.7.1.-</ecNumber>
    </submittedName>
</protein>
<evidence type="ECO:0000259" key="7">
    <source>
        <dbReference type="Pfam" id="PF00294"/>
    </source>
</evidence>
<dbReference type="PANTHER" id="PTHR43085">
    <property type="entry name" value="HEXOKINASE FAMILY MEMBER"/>
    <property type="match status" value="1"/>
</dbReference>
<dbReference type="EC" id="2.7.1.-" evidence="8"/>
<dbReference type="RefSeq" id="WP_289599862.1">
    <property type="nucleotide sequence ID" value="NZ_JAUDCL010000012.1"/>
</dbReference>
<keyword evidence="5" id="KW-0067">ATP-binding</keyword>
<evidence type="ECO:0000313" key="8">
    <source>
        <dbReference type="EMBL" id="MDM8201214.1"/>
    </source>
</evidence>
<evidence type="ECO:0000256" key="4">
    <source>
        <dbReference type="ARBA" id="ARBA00022777"/>
    </source>
</evidence>
<dbReference type="InterPro" id="IPR002139">
    <property type="entry name" value="Ribo/fructo_kinase"/>
</dbReference>
<dbReference type="InterPro" id="IPR050306">
    <property type="entry name" value="PfkB_Carbo_kinase"/>
</dbReference>
<dbReference type="PRINTS" id="PR00990">
    <property type="entry name" value="RIBOKINASE"/>
</dbReference>
<dbReference type="Gene3D" id="3.40.1190.20">
    <property type="match status" value="1"/>
</dbReference>